<comment type="caution">
    <text evidence="2">The sequence shown here is derived from an EMBL/GenBank/DDBJ whole genome shotgun (WGS) entry which is preliminary data.</text>
</comment>
<dbReference type="Proteomes" id="UP000808349">
    <property type="component" value="Unassembled WGS sequence"/>
</dbReference>
<dbReference type="Gene3D" id="3.20.20.370">
    <property type="entry name" value="Glycoside hydrolase/deacetylase"/>
    <property type="match status" value="1"/>
</dbReference>
<protein>
    <submittedName>
        <fullName evidence="2">Polysaccharide deacetylase family protein</fullName>
    </submittedName>
</protein>
<organism evidence="2 3">
    <name type="scientific">Candidatus Defluviibacterium haderslevense</name>
    <dbReference type="NCBI Taxonomy" id="2981993"/>
    <lineage>
        <taxon>Bacteria</taxon>
        <taxon>Pseudomonadati</taxon>
        <taxon>Bacteroidota</taxon>
        <taxon>Saprospiria</taxon>
        <taxon>Saprospirales</taxon>
        <taxon>Saprospiraceae</taxon>
        <taxon>Candidatus Defluviibacterium</taxon>
    </lineage>
</organism>
<reference evidence="2 3" key="1">
    <citation type="submission" date="2020-10" db="EMBL/GenBank/DDBJ databases">
        <title>Connecting structure to function with the recovery of over 1000 high-quality activated sludge metagenome-assembled genomes encoding full-length rRNA genes using long-read sequencing.</title>
        <authorList>
            <person name="Singleton C.M."/>
            <person name="Petriglieri F."/>
            <person name="Kristensen J.M."/>
            <person name="Kirkegaard R.H."/>
            <person name="Michaelsen T.Y."/>
            <person name="Andersen M.H."/>
            <person name="Karst S.M."/>
            <person name="Dueholm M.S."/>
            <person name="Nielsen P.H."/>
            <person name="Albertsen M."/>
        </authorList>
    </citation>
    <scope>NUCLEOTIDE SEQUENCE [LARGE SCALE GENOMIC DNA]</scope>
    <source>
        <strain evidence="2">Ribe_18-Q3-R11-54_BAT3C.373</strain>
    </source>
</reference>
<feature type="domain" description="DUF7033" evidence="1">
    <location>
        <begin position="99"/>
        <end position="188"/>
    </location>
</feature>
<accession>A0A9D7S7U4</accession>
<dbReference type="InterPro" id="IPR054297">
    <property type="entry name" value="DUF7033"/>
</dbReference>
<name>A0A9D7S7U4_9BACT</name>
<evidence type="ECO:0000313" key="3">
    <source>
        <dbReference type="Proteomes" id="UP000808349"/>
    </source>
</evidence>
<sequence length="442" mass="52065">MIRIPIYVERDHPRLKYVANFIQNAYQDLVFEWITEEPTFINKQGPKINYSLHPLSELELWIPNTGLLLQDFTKDFVPCSKMGSECPLIFCDNQDSQLGFDVFAAIFWMLSRAEEYGSKQKDQHGRFISVQSLMHTLQSNKFPVVDYWCDALIESLCLKFEIQIVRKPRKTHVSLGVDIDQFWKFKHKPFWKNALGLIRDFCWGHFQLVKERMQVVMNQKKDPFDTYDIFESCKLNQDQLYFFILSGGNSIYDKNHAITLKSVKKILQKLKTFSTICLHPSYQSAEESGIIINEKEQLEESAGLFIASSRQHYLRFHTPQTFRALLKAGVQTDFSMVYADCAGFRAGTCQPFYWYDLNNECQTTLQMMPVIAMDRTYLDYEKKSLDDSITDLERLMEWTIKYEGLVQIIWHNSSFDFKHEWHGWENYFEKLISLIKKSNSLN</sequence>
<dbReference type="AlphaFoldDB" id="A0A9D7S7U4"/>
<evidence type="ECO:0000313" key="2">
    <source>
        <dbReference type="EMBL" id="MBK9717540.1"/>
    </source>
</evidence>
<dbReference type="CDD" id="cd10931">
    <property type="entry name" value="CE4_u7"/>
    <property type="match status" value="1"/>
</dbReference>
<dbReference type="Pfam" id="PF23019">
    <property type="entry name" value="DUF7033"/>
    <property type="match status" value="1"/>
</dbReference>
<evidence type="ECO:0000259" key="1">
    <source>
        <dbReference type="Pfam" id="PF23019"/>
    </source>
</evidence>
<dbReference type="EMBL" id="JADKFW010000004">
    <property type="protein sequence ID" value="MBK9717540.1"/>
    <property type="molecule type" value="Genomic_DNA"/>
</dbReference>
<proteinExistence type="predicted"/>
<gene>
    <name evidence="2" type="ORF">IPO85_08525</name>
</gene>